<dbReference type="SUPFAM" id="SSF47384">
    <property type="entry name" value="Homodimeric domain of signal transducing histidine kinase"/>
    <property type="match status" value="2"/>
</dbReference>
<dbReference type="InterPro" id="IPR005467">
    <property type="entry name" value="His_kinase_dom"/>
</dbReference>
<dbReference type="InterPro" id="IPR011006">
    <property type="entry name" value="CheY-like_superfamily"/>
</dbReference>
<dbReference type="InterPro" id="IPR003594">
    <property type="entry name" value="HATPase_dom"/>
</dbReference>
<dbReference type="InterPro" id="IPR013656">
    <property type="entry name" value="PAS_4"/>
</dbReference>
<evidence type="ECO:0000256" key="1">
    <source>
        <dbReference type="ARBA" id="ARBA00000085"/>
    </source>
</evidence>
<dbReference type="SUPFAM" id="SSF55785">
    <property type="entry name" value="PYP-like sensor domain (PAS domain)"/>
    <property type="match status" value="1"/>
</dbReference>
<dbReference type="Gene3D" id="1.10.287.130">
    <property type="match status" value="2"/>
</dbReference>
<dbReference type="PROSITE" id="PS50110">
    <property type="entry name" value="RESPONSE_REGULATORY"/>
    <property type="match status" value="1"/>
</dbReference>
<dbReference type="STRING" id="1220578.FPE01S_03_05490"/>
<feature type="domain" description="Histidine kinase" evidence="11">
    <location>
        <begin position="339"/>
        <end position="556"/>
    </location>
</feature>
<feature type="domain" description="Response regulatory" evidence="12">
    <location>
        <begin position="600"/>
        <end position="715"/>
    </location>
</feature>
<name>A0A0E9N3G4_9BACT</name>
<dbReference type="InterPro" id="IPR000700">
    <property type="entry name" value="PAS-assoc_C"/>
</dbReference>
<keyword evidence="6" id="KW-0418">Kinase</keyword>
<keyword evidence="10" id="KW-0175">Coiled coil</keyword>
<dbReference type="AlphaFoldDB" id="A0A0E9N3G4"/>
<dbReference type="FunFam" id="3.30.565.10:FF:000037">
    <property type="entry name" value="Hybrid sensor histidine kinase/response regulator"/>
    <property type="match status" value="1"/>
</dbReference>
<keyword evidence="8" id="KW-0902">Two-component regulatory system</keyword>
<keyword evidence="4" id="KW-0808">Transferase</keyword>
<dbReference type="Pfam" id="PF02518">
    <property type="entry name" value="HATPase_c"/>
    <property type="match status" value="2"/>
</dbReference>
<dbReference type="Gene3D" id="3.30.450.20">
    <property type="entry name" value="PAS domain"/>
    <property type="match status" value="2"/>
</dbReference>
<evidence type="ECO:0000256" key="5">
    <source>
        <dbReference type="ARBA" id="ARBA00022741"/>
    </source>
</evidence>
<dbReference type="Pfam" id="PF00512">
    <property type="entry name" value="HisKA"/>
    <property type="match status" value="2"/>
</dbReference>
<dbReference type="Proteomes" id="UP000033121">
    <property type="component" value="Unassembled WGS sequence"/>
</dbReference>
<dbReference type="SMART" id="SM00388">
    <property type="entry name" value="HisKA"/>
    <property type="match status" value="2"/>
</dbReference>
<dbReference type="FunFam" id="1.10.287.130:FF:000045">
    <property type="entry name" value="Two-component system sensor histidine kinase/response regulator"/>
    <property type="match status" value="1"/>
</dbReference>
<dbReference type="CDD" id="cd17574">
    <property type="entry name" value="REC_OmpR"/>
    <property type="match status" value="1"/>
</dbReference>
<dbReference type="InterPro" id="IPR003661">
    <property type="entry name" value="HisK_dim/P_dom"/>
</dbReference>
<dbReference type="InterPro" id="IPR000014">
    <property type="entry name" value="PAS"/>
</dbReference>
<dbReference type="EC" id="2.7.13.3" evidence="2"/>
<keyword evidence="15" id="KW-1185">Reference proteome</keyword>
<dbReference type="PROSITE" id="PS50109">
    <property type="entry name" value="HIS_KIN"/>
    <property type="match status" value="2"/>
</dbReference>
<evidence type="ECO:0000256" key="10">
    <source>
        <dbReference type="SAM" id="Coils"/>
    </source>
</evidence>
<evidence type="ECO:0000256" key="9">
    <source>
        <dbReference type="PROSITE-ProRule" id="PRU00169"/>
    </source>
</evidence>
<keyword evidence="7" id="KW-0067">ATP-binding</keyword>
<dbReference type="GO" id="GO:0000155">
    <property type="term" value="F:phosphorelay sensor kinase activity"/>
    <property type="evidence" value="ECO:0007669"/>
    <property type="project" value="InterPro"/>
</dbReference>
<dbReference type="SMART" id="SM00387">
    <property type="entry name" value="HATPase_c"/>
    <property type="match status" value="2"/>
</dbReference>
<dbReference type="Gene3D" id="3.40.50.2300">
    <property type="match status" value="1"/>
</dbReference>
<dbReference type="GO" id="GO:0005524">
    <property type="term" value="F:ATP binding"/>
    <property type="evidence" value="ECO:0007669"/>
    <property type="project" value="UniProtKB-KW"/>
</dbReference>
<dbReference type="SUPFAM" id="SSF52172">
    <property type="entry name" value="CheY-like"/>
    <property type="match status" value="1"/>
</dbReference>
<dbReference type="OrthoDB" id="9766459at2"/>
<reference evidence="14 15" key="1">
    <citation type="submission" date="2015-04" db="EMBL/GenBank/DDBJ databases">
        <title>Whole genome shotgun sequence of Flavihumibacter petaseus NBRC 106054.</title>
        <authorList>
            <person name="Miyazawa S."/>
            <person name="Hosoyama A."/>
            <person name="Hashimoto M."/>
            <person name="Noguchi M."/>
            <person name="Tsuchikane K."/>
            <person name="Ohji S."/>
            <person name="Yamazoe A."/>
            <person name="Ichikawa N."/>
            <person name="Kimura A."/>
            <person name="Fujita N."/>
        </authorList>
    </citation>
    <scope>NUCLEOTIDE SEQUENCE [LARGE SCALE GENOMIC DNA]</scope>
    <source>
        <strain evidence="14 15">NBRC 106054</strain>
    </source>
</reference>
<dbReference type="InterPro" id="IPR036097">
    <property type="entry name" value="HisK_dim/P_sf"/>
</dbReference>
<keyword evidence="5" id="KW-0547">Nucleotide-binding</keyword>
<dbReference type="Gene3D" id="3.30.565.10">
    <property type="entry name" value="Histidine kinase-like ATPase, C-terminal domain"/>
    <property type="match status" value="2"/>
</dbReference>
<dbReference type="InterPro" id="IPR035965">
    <property type="entry name" value="PAS-like_dom_sf"/>
</dbReference>
<feature type="modified residue" description="4-aspartylphosphate" evidence="9">
    <location>
        <position position="648"/>
    </location>
</feature>
<dbReference type="InterPro" id="IPR036890">
    <property type="entry name" value="HATPase_C_sf"/>
</dbReference>
<comment type="caution">
    <text evidence="14">The sequence shown here is derived from an EMBL/GenBank/DDBJ whole genome shotgun (WGS) entry which is preliminary data.</text>
</comment>
<keyword evidence="3 9" id="KW-0597">Phosphoprotein</keyword>
<evidence type="ECO:0000259" key="11">
    <source>
        <dbReference type="PROSITE" id="PS50109"/>
    </source>
</evidence>
<protein>
    <recommendedName>
        <fullName evidence="2">histidine kinase</fullName>
        <ecNumber evidence="2">2.7.13.3</ecNumber>
    </recommendedName>
</protein>
<evidence type="ECO:0000256" key="4">
    <source>
        <dbReference type="ARBA" id="ARBA00022679"/>
    </source>
</evidence>
<evidence type="ECO:0000259" key="13">
    <source>
        <dbReference type="PROSITE" id="PS50113"/>
    </source>
</evidence>
<evidence type="ECO:0000256" key="7">
    <source>
        <dbReference type="ARBA" id="ARBA00022840"/>
    </source>
</evidence>
<evidence type="ECO:0000256" key="2">
    <source>
        <dbReference type="ARBA" id="ARBA00012438"/>
    </source>
</evidence>
<dbReference type="InterPro" id="IPR001789">
    <property type="entry name" value="Sig_transdc_resp-reg_receiver"/>
</dbReference>
<comment type="catalytic activity">
    <reaction evidence="1">
        <text>ATP + protein L-histidine = ADP + protein N-phospho-L-histidine.</text>
        <dbReference type="EC" id="2.7.13.3"/>
    </reaction>
</comment>
<feature type="coiled-coil region" evidence="10">
    <location>
        <begin position="863"/>
        <end position="894"/>
    </location>
</feature>
<dbReference type="SMART" id="SM00448">
    <property type="entry name" value="REC"/>
    <property type="match status" value="1"/>
</dbReference>
<dbReference type="CDD" id="cd00130">
    <property type="entry name" value="PAS"/>
    <property type="match status" value="1"/>
</dbReference>
<dbReference type="PROSITE" id="PS50113">
    <property type="entry name" value="PAC"/>
    <property type="match status" value="1"/>
</dbReference>
<accession>A0A0E9N3G4</accession>
<feature type="domain" description="PAC" evidence="13">
    <location>
        <begin position="799"/>
        <end position="854"/>
    </location>
</feature>
<organism evidence="14 15">
    <name type="scientific">Flavihumibacter petaseus NBRC 106054</name>
    <dbReference type="NCBI Taxonomy" id="1220578"/>
    <lineage>
        <taxon>Bacteria</taxon>
        <taxon>Pseudomonadati</taxon>
        <taxon>Bacteroidota</taxon>
        <taxon>Chitinophagia</taxon>
        <taxon>Chitinophagales</taxon>
        <taxon>Chitinophagaceae</taxon>
        <taxon>Flavihumibacter</taxon>
    </lineage>
</organism>
<evidence type="ECO:0000313" key="15">
    <source>
        <dbReference type="Proteomes" id="UP000033121"/>
    </source>
</evidence>
<dbReference type="CDD" id="cd00082">
    <property type="entry name" value="HisKA"/>
    <property type="match status" value="2"/>
</dbReference>
<evidence type="ECO:0000256" key="8">
    <source>
        <dbReference type="ARBA" id="ARBA00023012"/>
    </source>
</evidence>
<evidence type="ECO:0000256" key="3">
    <source>
        <dbReference type="ARBA" id="ARBA00022553"/>
    </source>
</evidence>
<dbReference type="EMBL" id="BBWV01000003">
    <property type="protein sequence ID" value="GAO44512.1"/>
    <property type="molecule type" value="Genomic_DNA"/>
</dbReference>
<gene>
    <name evidence="14" type="ORF">FPE01S_03_05490</name>
</gene>
<dbReference type="SUPFAM" id="SSF55874">
    <property type="entry name" value="ATPase domain of HSP90 chaperone/DNA topoisomerase II/histidine kinase"/>
    <property type="match status" value="2"/>
</dbReference>
<dbReference type="InterPro" id="IPR004358">
    <property type="entry name" value="Sig_transdc_His_kin-like_C"/>
</dbReference>
<dbReference type="SMART" id="SM00091">
    <property type="entry name" value="PAS"/>
    <property type="match status" value="1"/>
</dbReference>
<proteinExistence type="predicted"/>
<dbReference type="Pfam" id="PF00072">
    <property type="entry name" value="Response_reg"/>
    <property type="match status" value="1"/>
</dbReference>
<dbReference type="PANTHER" id="PTHR43547:SF2">
    <property type="entry name" value="HYBRID SIGNAL TRANSDUCTION HISTIDINE KINASE C"/>
    <property type="match status" value="1"/>
</dbReference>
<evidence type="ECO:0000256" key="6">
    <source>
        <dbReference type="ARBA" id="ARBA00022777"/>
    </source>
</evidence>
<dbReference type="PANTHER" id="PTHR43547">
    <property type="entry name" value="TWO-COMPONENT HISTIDINE KINASE"/>
    <property type="match status" value="1"/>
</dbReference>
<evidence type="ECO:0000313" key="14">
    <source>
        <dbReference type="EMBL" id="GAO44512.1"/>
    </source>
</evidence>
<feature type="domain" description="Histidine kinase" evidence="11">
    <location>
        <begin position="897"/>
        <end position="1122"/>
    </location>
</feature>
<dbReference type="Pfam" id="PF08448">
    <property type="entry name" value="PAS_4"/>
    <property type="match status" value="1"/>
</dbReference>
<dbReference type="PRINTS" id="PR00344">
    <property type="entry name" value="BCTRLSENSOR"/>
</dbReference>
<dbReference type="NCBIfam" id="TIGR00229">
    <property type="entry name" value="sensory_box"/>
    <property type="match status" value="1"/>
</dbReference>
<sequence length="1122" mass="126371">MEMASKADKQLDFLSGGGEMGALIRGYNWSDNPLGPPQQWDQSLKTCVRIMLTSSQPIWIGWGPDMIKLYNDPYKAIVGGKHPWALGKPASVVWREIWDYMEPRLSELMEKNVGVYAESQLLIMERYGYREETYYTFSFSPIPGSDGDTAGMICYNTASTEQIITARSLKTLQELGAIRKQDNLKDLFREVIGVLAGNDRDFPFALLYTPDPEEPAHSGIEPAPWLDAIARQAFSDNSTTALIDAATIPHHLPKGPWDEAPRQLATVAIKGIQEEQPLAVLILGLNPYRKFDNTFSNFVELVAAQVSHESRIVLEAATERRRREALEELDKAKTIFFSNISHEFRTPLTLILSPLEALLRDTKPLPPEISHQIATTHRNALRLLRLVNNLLDFSQIESGKQKANVEPTDLVTFTRNLAGNFQSLFEKADVKLLVELDQLLPEVMVDRQMWERIVFNLISNAYKYTLQGNVRVCLNRSGDNLVFTVADSGVGIPASEIPKLFDRFYRVQQSDGRSFEGTGIGLSMVKELVALHHGEVAVESEVGKGSSFRVTIPLRKAHSSTLPVELSDINFPAIEEWNDLVSGHDNSNNDDRERADDRAIVLVVDDNPDMRQHLRSVLSPHFEILTAANGREALQQMKICPPDLVLSDIMMPVMDGIGLLHAIKEDPAISHVPVILLTARAGEESRIEGWETGADDYLVKPFSSRELFARIKSQIKTQRIRQRNEKEIRNLFEQTPVGIAMYRGENLVIELVNETMLLYWGRTREQALNTPLWELMIEAKEQGFDKIAAEVYRTGISYQSPETKVLVNRNGKEEAIYVSFAFEPRKDERGNIIGLIGIANDLTYQVMARRQLEKSQTVLEAMVLERTDALNSAKENLERVNKELIQQNDELASFTYVASHDLQEPLRKIQTFSGRIMDDQGALLNDKTRDYFSRIVAASQKMRNLINALFDYSRAGTPEKTFEATDLNIVLQDVKTNLQEEIDEKMAIIDADQLPVIQAIPHQFHQLLSNLLSNALKYARADIQPLITIRTAVVRAAELPVLSAQHSDHYLRLTITDNGIGFEPEYAMKIFELFQRLHGNDLYAGTGIGLAICKRIVQNHHGFITATGQPGEGATFSIYLPI</sequence>
<dbReference type="RefSeq" id="WP_052955987.1">
    <property type="nucleotide sequence ID" value="NZ_BBWV01000003.1"/>
</dbReference>
<evidence type="ECO:0000259" key="12">
    <source>
        <dbReference type="PROSITE" id="PS50110"/>
    </source>
</evidence>